<dbReference type="AlphaFoldDB" id="A0A1F4SEW6"/>
<dbReference type="GO" id="GO:0005886">
    <property type="term" value="C:plasma membrane"/>
    <property type="evidence" value="ECO:0007669"/>
    <property type="project" value="UniProtKB-SubCell"/>
</dbReference>
<dbReference type="SUPFAM" id="SSF101801">
    <property type="entry name" value="Surface presentation of antigens (SPOA)"/>
    <property type="match status" value="1"/>
</dbReference>
<dbReference type="InterPro" id="IPR036429">
    <property type="entry name" value="SpoA-like_sf"/>
</dbReference>
<feature type="region of interest" description="Disordered" evidence="10">
    <location>
        <begin position="372"/>
        <end position="418"/>
    </location>
</feature>
<comment type="caution">
    <text evidence="12">The sequence shown here is derived from an EMBL/GenBank/DDBJ whole genome shotgun (WGS) entry which is preliminary data.</text>
</comment>
<keyword evidence="6" id="KW-0145">Chemotaxis</keyword>
<dbReference type="Gene3D" id="3.40.1550.10">
    <property type="entry name" value="CheC-like"/>
    <property type="match status" value="1"/>
</dbReference>
<feature type="compositionally biased region" description="Acidic residues" evidence="10">
    <location>
        <begin position="449"/>
        <end position="478"/>
    </location>
</feature>
<keyword evidence="8" id="KW-0472">Membrane</keyword>
<comment type="similarity">
    <text evidence="3">Belongs to the FliM family.</text>
</comment>
<accession>A0A1F4SEW6</accession>
<keyword evidence="5" id="KW-1003">Cell membrane</keyword>
<dbReference type="InterPro" id="IPR028976">
    <property type="entry name" value="CheC-like_sf"/>
</dbReference>
<evidence type="ECO:0000313" key="12">
    <source>
        <dbReference type="EMBL" id="OGC18964.1"/>
    </source>
</evidence>
<dbReference type="EMBL" id="MEUB01000064">
    <property type="protein sequence ID" value="OGC18964.1"/>
    <property type="molecule type" value="Genomic_DNA"/>
</dbReference>
<evidence type="ECO:0000256" key="10">
    <source>
        <dbReference type="SAM" id="MobiDB-lite"/>
    </source>
</evidence>
<dbReference type="Pfam" id="PF01052">
    <property type="entry name" value="FliMN_C"/>
    <property type="match status" value="1"/>
</dbReference>
<evidence type="ECO:0000256" key="6">
    <source>
        <dbReference type="ARBA" id="ARBA00022500"/>
    </source>
</evidence>
<organism evidence="12 13">
    <name type="scientific">candidate division WOR-1 bacterium RIFOXYB2_FULL_37_13</name>
    <dbReference type="NCBI Taxonomy" id="1802579"/>
    <lineage>
        <taxon>Bacteria</taxon>
        <taxon>Bacillati</taxon>
        <taxon>Saganbacteria</taxon>
    </lineage>
</organism>
<evidence type="ECO:0000256" key="8">
    <source>
        <dbReference type="ARBA" id="ARBA00023136"/>
    </source>
</evidence>
<evidence type="ECO:0000313" key="13">
    <source>
        <dbReference type="Proteomes" id="UP000178417"/>
    </source>
</evidence>
<evidence type="ECO:0000256" key="4">
    <source>
        <dbReference type="ARBA" id="ARBA00021898"/>
    </source>
</evidence>
<dbReference type="GO" id="GO:0009425">
    <property type="term" value="C:bacterial-type flagellum basal body"/>
    <property type="evidence" value="ECO:0007669"/>
    <property type="project" value="UniProtKB-SubCell"/>
</dbReference>
<feature type="compositionally biased region" description="Acidic residues" evidence="10">
    <location>
        <begin position="395"/>
        <end position="418"/>
    </location>
</feature>
<dbReference type="PANTHER" id="PTHR30034">
    <property type="entry name" value="FLAGELLAR MOTOR SWITCH PROTEIN FLIM"/>
    <property type="match status" value="1"/>
</dbReference>
<evidence type="ECO:0000256" key="1">
    <source>
        <dbReference type="ARBA" id="ARBA00004117"/>
    </source>
</evidence>
<dbReference type="Proteomes" id="UP000178417">
    <property type="component" value="Unassembled WGS sequence"/>
</dbReference>
<comment type="subcellular location">
    <subcellularLocation>
        <location evidence="1">Bacterial flagellum basal body</location>
    </subcellularLocation>
    <subcellularLocation>
        <location evidence="2">Cell membrane</location>
        <topology evidence="2">Peripheral membrane protein</topology>
    </subcellularLocation>
</comment>
<dbReference type="PANTHER" id="PTHR30034:SF6">
    <property type="entry name" value="YOP PROTEINS TRANSLOCATION PROTEIN Q"/>
    <property type="match status" value="1"/>
</dbReference>
<evidence type="ECO:0000256" key="9">
    <source>
        <dbReference type="ARBA" id="ARBA00023143"/>
    </source>
</evidence>
<evidence type="ECO:0000256" key="2">
    <source>
        <dbReference type="ARBA" id="ARBA00004202"/>
    </source>
</evidence>
<dbReference type="GO" id="GO:0050918">
    <property type="term" value="P:positive chemotaxis"/>
    <property type="evidence" value="ECO:0007669"/>
    <property type="project" value="TreeGrafter"/>
</dbReference>
<dbReference type="STRING" id="1802579.A2310_06005"/>
<evidence type="ECO:0000256" key="5">
    <source>
        <dbReference type="ARBA" id="ARBA00022475"/>
    </source>
</evidence>
<evidence type="ECO:0000256" key="3">
    <source>
        <dbReference type="ARBA" id="ARBA00011049"/>
    </source>
</evidence>
<keyword evidence="9" id="KW-0975">Bacterial flagellum</keyword>
<sequence>MADKSKAEISPQKRSLKLAPMIGDWTTYKPSKSLTKKVKLGLYGFDRLSGEELKQAHLLHYNFAARLIRALKEKLRLGTELYLVEAYQNTYASFLKSSSMPVFQGKVTSSSYNEEVFVSFDMQMTDSLINAALGSDETAKLHRGLTEAEEIVLSRVLADYFPHYYDLFKEAIKDAAFLKVGSPDITIDSSINPQSTFVYFSIDLSINGNMGRIIFGYSGLLLKNILKDLNKNKKAAPLSISRIPSPIFNSIKIPVSVSVGGSILSMAEIHNLELGDVVPLEQKIEDAVLISLSNKCIILGQPGKKEGKTVVRIVGFEKEKSVKVGPPIYEQPEIKKELQEEEIIPEEESLEGSLEEELPMQETKRITLPPIITEEELPLPSRKGKENLEEKPEKEFEEEELEEEEEAFLSEEEGLENEEEIFDLDSKISPVINKGIVPKNDIDLKEGLGDEEDSDDLDDLDMDLGLDSEEEEEEEENK</sequence>
<keyword evidence="7" id="KW-0283">Flagellar rotation</keyword>
<evidence type="ECO:0000256" key="7">
    <source>
        <dbReference type="ARBA" id="ARBA00022779"/>
    </source>
</evidence>
<protein>
    <recommendedName>
        <fullName evidence="4">Flagellar motor switch protein FliM</fullName>
    </recommendedName>
</protein>
<dbReference type="InterPro" id="IPR001543">
    <property type="entry name" value="FliN-like_C"/>
</dbReference>
<evidence type="ECO:0000259" key="11">
    <source>
        <dbReference type="Pfam" id="PF01052"/>
    </source>
</evidence>
<feature type="domain" description="Flagellar motor switch protein FliN-like C-terminal" evidence="11">
    <location>
        <begin position="250"/>
        <end position="315"/>
    </location>
</feature>
<feature type="region of interest" description="Disordered" evidence="10">
    <location>
        <begin position="433"/>
        <end position="478"/>
    </location>
</feature>
<dbReference type="Gene3D" id="2.30.330.10">
    <property type="entry name" value="SpoA-like"/>
    <property type="match status" value="1"/>
</dbReference>
<proteinExistence type="inferred from homology"/>
<reference evidence="12 13" key="1">
    <citation type="journal article" date="2016" name="Nat. Commun.">
        <title>Thousands of microbial genomes shed light on interconnected biogeochemical processes in an aquifer system.</title>
        <authorList>
            <person name="Anantharaman K."/>
            <person name="Brown C.T."/>
            <person name="Hug L.A."/>
            <person name="Sharon I."/>
            <person name="Castelle C.J."/>
            <person name="Probst A.J."/>
            <person name="Thomas B.C."/>
            <person name="Singh A."/>
            <person name="Wilkins M.J."/>
            <person name="Karaoz U."/>
            <person name="Brodie E.L."/>
            <person name="Williams K.H."/>
            <person name="Hubbard S.S."/>
            <person name="Banfield J.F."/>
        </authorList>
    </citation>
    <scope>NUCLEOTIDE SEQUENCE [LARGE SCALE GENOMIC DNA]</scope>
</reference>
<name>A0A1F4SEW6_UNCSA</name>
<dbReference type="GO" id="GO:0071978">
    <property type="term" value="P:bacterial-type flagellum-dependent swarming motility"/>
    <property type="evidence" value="ECO:0007669"/>
    <property type="project" value="TreeGrafter"/>
</dbReference>
<feature type="compositionally biased region" description="Basic and acidic residues" evidence="10">
    <location>
        <begin position="383"/>
        <end position="394"/>
    </location>
</feature>
<gene>
    <name evidence="12" type="ORF">A2310_06005</name>
</gene>